<reference evidence="2 3" key="1">
    <citation type="submission" date="2012-02" db="EMBL/GenBank/DDBJ databases">
        <title>Whole genome shotgun sequence of Gordonia sputi NBRC 100414.</title>
        <authorList>
            <person name="Yoshida I."/>
            <person name="Hosoyama A."/>
            <person name="Tsuchikane K."/>
            <person name="Katsumata H."/>
            <person name="Yamazaki S."/>
            <person name="Fujita N."/>
        </authorList>
    </citation>
    <scope>NUCLEOTIDE SEQUENCE [LARGE SCALE GENOMIC DNA]</scope>
    <source>
        <strain evidence="2 3">NBRC 100414</strain>
    </source>
</reference>
<gene>
    <name evidence="2" type="ORF">GOSPT_111_00260</name>
</gene>
<evidence type="ECO:0000259" key="1">
    <source>
        <dbReference type="PROSITE" id="PS50995"/>
    </source>
</evidence>
<dbReference type="InterPro" id="IPR000835">
    <property type="entry name" value="HTH_MarR-typ"/>
</dbReference>
<dbReference type="Gene3D" id="1.10.10.10">
    <property type="entry name" value="Winged helix-like DNA-binding domain superfamily/Winged helix DNA-binding domain"/>
    <property type="match status" value="1"/>
</dbReference>
<dbReference type="Pfam" id="PF01047">
    <property type="entry name" value="MarR"/>
    <property type="match status" value="1"/>
</dbReference>
<dbReference type="EMBL" id="BAFC01000109">
    <property type="protein sequence ID" value="GAB40611.1"/>
    <property type="molecule type" value="Genomic_DNA"/>
</dbReference>
<dbReference type="SMART" id="SM00347">
    <property type="entry name" value="HTH_MARR"/>
    <property type="match status" value="1"/>
</dbReference>
<dbReference type="PANTHER" id="PTHR39515">
    <property type="entry name" value="CONSERVED PROTEIN"/>
    <property type="match status" value="1"/>
</dbReference>
<dbReference type="eggNOG" id="COG1846">
    <property type="taxonomic scope" value="Bacteria"/>
</dbReference>
<dbReference type="InterPro" id="IPR052526">
    <property type="entry name" value="HTH-type_Bedaq_tolerance"/>
</dbReference>
<dbReference type="InterPro" id="IPR036390">
    <property type="entry name" value="WH_DNA-bd_sf"/>
</dbReference>
<organism evidence="2 3">
    <name type="scientific">Gordonia sputi NBRC 100414</name>
    <dbReference type="NCBI Taxonomy" id="1089453"/>
    <lineage>
        <taxon>Bacteria</taxon>
        <taxon>Bacillati</taxon>
        <taxon>Actinomycetota</taxon>
        <taxon>Actinomycetes</taxon>
        <taxon>Mycobacteriales</taxon>
        <taxon>Gordoniaceae</taxon>
        <taxon>Gordonia</taxon>
    </lineage>
</organism>
<protein>
    <submittedName>
        <fullName evidence="2">Putative MarR family transcriptional regulator</fullName>
    </submittedName>
</protein>
<dbReference type="GO" id="GO:0003700">
    <property type="term" value="F:DNA-binding transcription factor activity"/>
    <property type="evidence" value="ECO:0007669"/>
    <property type="project" value="InterPro"/>
</dbReference>
<keyword evidence="3" id="KW-1185">Reference proteome</keyword>
<dbReference type="PROSITE" id="PS50995">
    <property type="entry name" value="HTH_MARR_2"/>
    <property type="match status" value="1"/>
</dbReference>
<dbReference type="InterPro" id="IPR036388">
    <property type="entry name" value="WH-like_DNA-bd_sf"/>
</dbReference>
<accession>H5U4F3</accession>
<feature type="domain" description="HTH marR-type" evidence="1">
    <location>
        <begin position="5"/>
        <end position="137"/>
    </location>
</feature>
<evidence type="ECO:0000313" key="3">
    <source>
        <dbReference type="Proteomes" id="UP000005845"/>
    </source>
</evidence>
<dbReference type="AlphaFoldDB" id="H5U4F3"/>
<proteinExistence type="predicted"/>
<dbReference type="RefSeq" id="WP_005207693.1">
    <property type="nucleotide sequence ID" value="NZ_BAFC01000109.1"/>
</dbReference>
<dbReference type="Proteomes" id="UP000005845">
    <property type="component" value="Unassembled WGS sequence"/>
</dbReference>
<evidence type="ECO:0000313" key="2">
    <source>
        <dbReference type="EMBL" id="GAB40611.1"/>
    </source>
</evidence>
<dbReference type="PANTHER" id="PTHR39515:SF2">
    <property type="entry name" value="HTH-TYPE TRANSCRIPTIONAL REGULATOR RV0880"/>
    <property type="match status" value="1"/>
</dbReference>
<name>H5U4F3_9ACTN</name>
<dbReference type="SUPFAM" id="SSF46785">
    <property type="entry name" value="Winged helix' DNA-binding domain"/>
    <property type="match status" value="1"/>
</dbReference>
<sequence length="154" mass="16776">MTETSADIARALRPSVTRLYLALRRHTPIPEYTAAQASALATIVDHEPMRMGELAERESIRMPTATALVDGLCKSGLVVRAPDPDDRRAVLVRLTEHGHEVLERVRGQREDALAAALERLSDDDRARLAAAAPAFRALHAELEGTPTPSPTPTK</sequence>
<comment type="caution">
    <text evidence="2">The sequence shown here is derived from an EMBL/GenBank/DDBJ whole genome shotgun (WGS) entry which is preliminary data.</text>
</comment>